<keyword evidence="5 7" id="KW-1133">Transmembrane helix</keyword>
<dbReference type="KEGG" id="uam:UABAM_01675"/>
<accession>A0A5S9IKD9</accession>
<dbReference type="PANTHER" id="PTHR43066:SF26">
    <property type="entry name" value="RHOMBOID PROTEASE GLPG"/>
    <property type="match status" value="1"/>
</dbReference>
<keyword evidence="9" id="KW-0645">Protease</keyword>
<dbReference type="SUPFAM" id="SSF144091">
    <property type="entry name" value="Rhomboid-like"/>
    <property type="match status" value="1"/>
</dbReference>
<name>A0A5S9IKD9_UABAM</name>
<feature type="domain" description="Peptidase S54 rhomboid" evidence="8">
    <location>
        <begin position="202"/>
        <end position="341"/>
    </location>
</feature>
<evidence type="ECO:0000256" key="6">
    <source>
        <dbReference type="ARBA" id="ARBA00023136"/>
    </source>
</evidence>
<gene>
    <name evidence="9" type="ORF">UABAM_01675</name>
</gene>
<dbReference type="GO" id="GO:0006508">
    <property type="term" value="P:proteolysis"/>
    <property type="evidence" value="ECO:0007669"/>
    <property type="project" value="UniProtKB-KW"/>
</dbReference>
<keyword evidence="4 7" id="KW-0812">Transmembrane</keyword>
<evidence type="ECO:0000259" key="8">
    <source>
        <dbReference type="Pfam" id="PF01694"/>
    </source>
</evidence>
<dbReference type="InterPro" id="IPR035952">
    <property type="entry name" value="Rhomboid-like_sf"/>
</dbReference>
<dbReference type="GO" id="GO:0004252">
    <property type="term" value="F:serine-type endopeptidase activity"/>
    <property type="evidence" value="ECO:0007669"/>
    <property type="project" value="InterPro"/>
</dbReference>
<evidence type="ECO:0000256" key="7">
    <source>
        <dbReference type="SAM" id="Phobius"/>
    </source>
</evidence>
<dbReference type="Pfam" id="PF01694">
    <property type="entry name" value="Rhomboid"/>
    <property type="match status" value="1"/>
</dbReference>
<dbReference type="InterPro" id="IPR022764">
    <property type="entry name" value="Peptidase_S54_rhomboid_dom"/>
</dbReference>
<proteinExistence type="predicted"/>
<keyword evidence="10" id="KW-1185">Reference proteome</keyword>
<dbReference type="RefSeq" id="WP_151967529.1">
    <property type="nucleotide sequence ID" value="NZ_AP019860.1"/>
</dbReference>
<keyword evidence="2" id="KW-1003">Cell membrane</keyword>
<feature type="transmembrane region" description="Helical" evidence="7">
    <location>
        <begin position="240"/>
        <end position="258"/>
    </location>
</feature>
<comment type="subcellular location">
    <subcellularLocation>
        <location evidence="1">Membrane</location>
        <topology evidence="1">Multi-pass membrane protein</topology>
    </subcellularLocation>
</comment>
<keyword evidence="6 7" id="KW-0472">Membrane</keyword>
<dbReference type="GO" id="GO:0016020">
    <property type="term" value="C:membrane"/>
    <property type="evidence" value="ECO:0007669"/>
    <property type="project" value="UniProtKB-SubCell"/>
</dbReference>
<evidence type="ECO:0000256" key="5">
    <source>
        <dbReference type="ARBA" id="ARBA00022989"/>
    </source>
</evidence>
<feature type="transmembrane region" description="Helical" evidence="7">
    <location>
        <begin position="264"/>
        <end position="283"/>
    </location>
</feature>
<keyword evidence="3" id="KW-0997">Cell inner membrane</keyword>
<evidence type="ECO:0000313" key="10">
    <source>
        <dbReference type="Proteomes" id="UP000326354"/>
    </source>
</evidence>
<sequence>MKCPSCKSRMGKHTYHELECYTCIYGCGLWLHQGSKWNFILHDKMKKSSGQFEQSIHKVLHMDCPECHAPLQNIQGGGEYHHINPDVCIHCQGLFISHIEFKWLKKKQQADHRKGETERYFRSRYMICNDTYYEKYEEDREIDIKEYLFSLFTGMPVEINLPPQKTPYVTILFLIANVVFFLALSYTQALQYSVIPQDIKTSHFFTSMFMHAGWLHLLSNMYFLYVFGDNVEDRLGPLKYILLYFICGVVACLTHIFLYSNSSVPFLGASGAVGGLMGGYFHACRKAKIGAVIFFVLIKMHAYDYFIFWMIIQILLSMFNTGIAWDAHLGGFLAGLLLYPVLKNWSMGKNNKFFTLGRPSGKLE</sequence>
<dbReference type="PANTHER" id="PTHR43066">
    <property type="entry name" value="RHOMBOID-RELATED PROTEIN"/>
    <property type="match status" value="1"/>
</dbReference>
<evidence type="ECO:0000256" key="4">
    <source>
        <dbReference type="ARBA" id="ARBA00022692"/>
    </source>
</evidence>
<reference evidence="9 10" key="1">
    <citation type="submission" date="2019-08" db="EMBL/GenBank/DDBJ databases">
        <title>Complete genome sequence of Candidatus Uab amorphum.</title>
        <authorList>
            <person name="Shiratori T."/>
            <person name="Suzuki S."/>
            <person name="Kakizawa Y."/>
            <person name="Ishida K."/>
        </authorList>
    </citation>
    <scope>NUCLEOTIDE SEQUENCE [LARGE SCALE GENOMIC DNA]</scope>
    <source>
        <strain evidence="9 10">SRT547</strain>
    </source>
</reference>
<dbReference type="Proteomes" id="UP000326354">
    <property type="component" value="Chromosome"/>
</dbReference>
<dbReference type="AlphaFoldDB" id="A0A5S9IKD9"/>
<dbReference type="OrthoDB" id="9813074at2"/>
<feature type="transmembrane region" description="Helical" evidence="7">
    <location>
        <begin position="290"/>
        <end position="316"/>
    </location>
</feature>
<dbReference type="EMBL" id="AP019860">
    <property type="protein sequence ID" value="BBM83324.1"/>
    <property type="molecule type" value="Genomic_DNA"/>
</dbReference>
<feature type="transmembrane region" description="Helical" evidence="7">
    <location>
        <begin position="208"/>
        <end position="228"/>
    </location>
</feature>
<evidence type="ECO:0000256" key="3">
    <source>
        <dbReference type="ARBA" id="ARBA00022519"/>
    </source>
</evidence>
<organism evidence="9 10">
    <name type="scientific">Uabimicrobium amorphum</name>
    <dbReference type="NCBI Taxonomy" id="2596890"/>
    <lineage>
        <taxon>Bacteria</taxon>
        <taxon>Pseudomonadati</taxon>
        <taxon>Planctomycetota</taxon>
        <taxon>Candidatus Uabimicrobiia</taxon>
        <taxon>Candidatus Uabimicrobiales</taxon>
        <taxon>Candidatus Uabimicrobiaceae</taxon>
        <taxon>Candidatus Uabimicrobium</taxon>
    </lineage>
</organism>
<protein>
    <submittedName>
        <fullName evidence="9">Rhomboid family intramembrane serine protease</fullName>
    </submittedName>
</protein>
<dbReference type="Gene3D" id="1.20.1540.10">
    <property type="entry name" value="Rhomboid-like"/>
    <property type="match status" value="1"/>
</dbReference>
<evidence type="ECO:0000256" key="2">
    <source>
        <dbReference type="ARBA" id="ARBA00022475"/>
    </source>
</evidence>
<evidence type="ECO:0000256" key="1">
    <source>
        <dbReference type="ARBA" id="ARBA00004141"/>
    </source>
</evidence>
<feature type="transmembrane region" description="Helical" evidence="7">
    <location>
        <begin position="168"/>
        <end position="188"/>
    </location>
</feature>
<evidence type="ECO:0000313" key="9">
    <source>
        <dbReference type="EMBL" id="BBM83324.1"/>
    </source>
</evidence>
<keyword evidence="9" id="KW-0378">Hydrolase</keyword>
<feature type="transmembrane region" description="Helical" evidence="7">
    <location>
        <begin position="322"/>
        <end position="342"/>
    </location>
</feature>